<dbReference type="NCBIfam" id="NF003917">
    <property type="entry name" value="PRK05443.1-1"/>
    <property type="match status" value="1"/>
</dbReference>
<dbReference type="SUPFAM" id="SSF143724">
    <property type="entry name" value="PHP14-like"/>
    <property type="match status" value="1"/>
</dbReference>
<dbReference type="Pfam" id="PF02503">
    <property type="entry name" value="PP_kinase"/>
    <property type="match status" value="1"/>
</dbReference>
<evidence type="ECO:0000313" key="13">
    <source>
        <dbReference type="Proteomes" id="UP000660861"/>
    </source>
</evidence>
<comment type="caution">
    <text evidence="12">The sequence shown here is derived from an EMBL/GenBank/DDBJ whole genome shotgun (WGS) entry which is preliminary data.</text>
</comment>
<evidence type="ECO:0000256" key="1">
    <source>
        <dbReference type="ARBA" id="ARBA00022553"/>
    </source>
</evidence>
<feature type="domain" description="Polyphosphate kinase N-terminal" evidence="9">
    <location>
        <begin position="15"/>
        <end position="117"/>
    </location>
</feature>
<protein>
    <recommendedName>
        <fullName evidence="6 7">Polyphosphate kinase</fullName>
        <ecNumber evidence="6 7">2.7.4.1</ecNumber>
    </recommendedName>
    <alternativeName>
        <fullName evidence="6">ATP-polyphosphate phosphotransferase</fullName>
    </alternativeName>
    <alternativeName>
        <fullName evidence="6">Polyphosphoric acid kinase</fullName>
    </alternativeName>
</protein>
<evidence type="ECO:0000256" key="7">
    <source>
        <dbReference type="RuleBase" id="RU003800"/>
    </source>
</evidence>
<dbReference type="HAMAP" id="MF_00347">
    <property type="entry name" value="Polyphosphate_kinase"/>
    <property type="match status" value="1"/>
</dbReference>
<comment type="function">
    <text evidence="6 7">Catalyzes the reversible transfer of the terminal phosphate of ATP to form a long-chain polyphosphate (polyP).</text>
</comment>
<proteinExistence type="inferred from homology"/>
<dbReference type="GO" id="GO:0006799">
    <property type="term" value="P:polyphosphate biosynthetic process"/>
    <property type="evidence" value="ECO:0007669"/>
    <property type="project" value="UniProtKB-UniRule"/>
</dbReference>
<evidence type="ECO:0000256" key="3">
    <source>
        <dbReference type="ARBA" id="ARBA00022741"/>
    </source>
</evidence>
<dbReference type="GO" id="GO:0009358">
    <property type="term" value="C:polyphosphate kinase complex"/>
    <property type="evidence" value="ECO:0007669"/>
    <property type="project" value="InterPro"/>
</dbReference>
<dbReference type="Proteomes" id="UP000660861">
    <property type="component" value="Unassembled WGS sequence"/>
</dbReference>
<dbReference type="Pfam" id="PF13089">
    <property type="entry name" value="PP_kinase_N"/>
    <property type="match status" value="1"/>
</dbReference>
<evidence type="ECO:0000256" key="2">
    <source>
        <dbReference type="ARBA" id="ARBA00022679"/>
    </source>
</evidence>
<keyword evidence="6" id="KW-0479">Metal-binding</keyword>
<feature type="domain" description="Polyphosphate kinase middle" evidence="8">
    <location>
        <begin position="128"/>
        <end position="304"/>
    </location>
</feature>
<keyword evidence="2 6" id="KW-0808">Transferase</keyword>
<dbReference type="Gene3D" id="1.20.58.310">
    <property type="entry name" value="Polyphosphate kinase N-terminal domain"/>
    <property type="match status" value="1"/>
</dbReference>
<dbReference type="InterPro" id="IPR041108">
    <property type="entry name" value="PP_kinase_C_1"/>
</dbReference>
<dbReference type="Gene3D" id="3.30.870.10">
    <property type="entry name" value="Endonuclease Chain A"/>
    <property type="match status" value="2"/>
</dbReference>
<dbReference type="AlphaFoldDB" id="A0A926EAI0"/>
<dbReference type="SUPFAM" id="SSF56024">
    <property type="entry name" value="Phospholipase D/nuclease"/>
    <property type="match status" value="2"/>
</dbReference>
<dbReference type="InterPro" id="IPR025198">
    <property type="entry name" value="PPK_N_dom"/>
</dbReference>
<evidence type="ECO:0000259" key="11">
    <source>
        <dbReference type="Pfam" id="PF17941"/>
    </source>
</evidence>
<keyword evidence="13" id="KW-1185">Reference proteome</keyword>
<feature type="binding site" evidence="6">
    <location>
        <position position="379"/>
    </location>
    <ligand>
        <name>Mg(2+)</name>
        <dbReference type="ChEBI" id="CHEBI:18420"/>
    </ligand>
</feature>
<dbReference type="Pfam" id="PF13090">
    <property type="entry name" value="PP_kinase_C"/>
    <property type="match status" value="1"/>
</dbReference>
<dbReference type="NCBIfam" id="TIGR03705">
    <property type="entry name" value="poly_P_kin"/>
    <property type="match status" value="1"/>
</dbReference>
<name>A0A926EAI0_9FIRM</name>
<evidence type="ECO:0000256" key="6">
    <source>
        <dbReference type="HAMAP-Rule" id="MF_00347"/>
    </source>
</evidence>
<comment type="catalytic activity">
    <reaction evidence="6 7">
        <text>[phosphate](n) + ATP = [phosphate](n+1) + ADP</text>
        <dbReference type="Rhea" id="RHEA:19573"/>
        <dbReference type="Rhea" id="RHEA-COMP:9859"/>
        <dbReference type="Rhea" id="RHEA-COMP:14280"/>
        <dbReference type="ChEBI" id="CHEBI:16838"/>
        <dbReference type="ChEBI" id="CHEBI:30616"/>
        <dbReference type="ChEBI" id="CHEBI:456216"/>
        <dbReference type="EC" id="2.7.4.1"/>
    </reaction>
</comment>
<dbReference type="PANTHER" id="PTHR30218:SF0">
    <property type="entry name" value="POLYPHOSPHATE KINASE"/>
    <property type="match status" value="1"/>
</dbReference>
<feature type="domain" description="Polyphosphate kinase C-terminal" evidence="10">
    <location>
        <begin position="507"/>
        <end position="679"/>
    </location>
</feature>
<dbReference type="InterPro" id="IPR036832">
    <property type="entry name" value="PPK_N_dom_sf"/>
</dbReference>
<dbReference type="NCBIfam" id="NF003921">
    <property type="entry name" value="PRK05443.2-2"/>
    <property type="match status" value="1"/>
</dbReference>
<dbReference type="Gene3D" id="3.30.1840.10">
    <property type="entry name" value="Polyphosphate kinase middle domain"/>
    <property type="match status" value="1"/>
</dbReference>
<dbReference type="PIRSF" id="PIRSF015589">
    <property type="entry name" value="PP_kinase"/>
    <property type="match status" value="1"/>
</dbReference>
<sequence length="718" mass="82430">MTVAKLHEDFSYTQDRELSWLRFNERVLEESRDPEVPLYERLKFVSIFTSNLDEFFMIRVGSLFDMALLKEEHIDNKTGLTPKEQLSNIFKAVPALCKQKDKSFAEIEERLRQHDISNLSIKELESSEKKYIEKYWKTYILPILSPQVVDSHHPFPHLENKALYIAVMLKDKGGETYGIIPVPTSLPKVIFLPGSSVRYVLTEQVVLEYAAQVFDMYDLTNKTIISITRNADISPEDDSFEVDDDFRLRMRKVLKKRARLAPVRMEIQGEADQKLIDYFCERLGLRKEQVFLSKSPLGMGYIFALQDKFPQTTLSRITYPPFEPQPSRSLNREESVTSQVLRHDILLFYPYEQMDPFLQLIRESASDPNVLSIKITIYRLASQAKLIEYLAQAAENNKDVTVLMELRARFDEENNINWSERLEEAGCQVIYGFEGFKVHSKICLITRRDKGDIQYITQVGTGNYNEKTAKLYTDLSLMTANQEIGNDAAIFFKNMAIANLEGSYRQLLVAPHAMKNVLLDCIDEEIVKAKAGQPAKIVLKMNSITERLLIDKLAEASQAGVEIHMIVRGICCIVPHVPEKTDNIDITSIVGRFLEHPRIYIFGAGDDPKIYIGSADMMTRNTDRRVEIACPVLSPQVKQRIFHILDVMLRDNVKARVLQSDGRYLKKQVAPGEALINSQEYFIAVAKEMAAKQPAPVPVKKKKRVLGRFFRMLAEKFE</sequence>
<keyword evidence="6" id="KW-0460">Magnesium</keyword>
<feature type="binding site" evidence="6">
    <location>
        <position position="51"/>
    </location>
    <ligand>
        <name>ATP</name>
        <dbReference type="ChEBI" id="CHEBI:30616"/>
    </ligand>
</feature>
<dbReference type="Pfam" id="PF17941">
    <property type="entry name" value="PP_kinase_C_1"/>
    <property type="match status" value="1"/>
</dbReference>
<evidence type="ECO:0000259" key="8">
    <source>
        <dbReference type="Pfam" id="PF02503"/>
    </source>
</evidence>
<dbReference type="InterPro" id="IPR036830">
    <property type="entry name" value="PP_kinase_middle_dom_sf"/>
</dbReference>
<evidence type="ECO:0000259" key="10">
    <source>
        <dbReference type="Pfam" id="PF13090"/>
    </source>
</evidence>
<dbReference type="GO" id="GO:0046872">
    <property type="term" value="F:metal ion binding"/>
    <property type="evidence" value="ECO:0007669"/>
    <property type="project" value="UniProtKB-KW"/>
</dbReference>
<evidence type="ECO:0000313" key="12">
    <source>
        <dbReference type="EMBL" id="MBC8570322.1"/>
    </source>
</evidence>
<dbReference type="InterPro" id="IPR025200">
    <property type="entry name" value="PPK_C_dom2"/>
</dbReference>
<feature type="binding site" evidence="6">
    <location>
        <position position="596"/>
    </location>
    <ligand>
        <name>ATP</name>
        <dbReference type="ChEBI" id="CHEBI:30616"/>
    </ligand>
</feature>
<reference evidence="12" key="1">
    <citation type="submission" date="2020-08" db="EMBL/GenBank/DDBJ databases">
        <title>Genome public.</title>
        <authorList>
            <person name="Liu C."/>
            <person name="Sun Q."/>
        </authorList>
    </citation>
    <scope>NUCLEOTIDE SEQUENCE</scope>
    <source>
        <strain evidence="12">NSJ-54</strain>
    </source>
</reference>
<feature type="binding site" evidence="6">
    <location>
        <position position="472"/>
    </location>
    <ligand>
        <name>ATP</name>
        <dbReference type="ChEBI" id="CHEBI:30616"/>
    </ligand>
</feature>
<accession>A0A926EAI0</accession>
<dbReference type="InterPro" id="IPR003414">
    <property type="entry name" value="PP_kinase"/>
</dbReference>
<dbReference type="EC" id="2.7.4.1" evidence="6 7"/>
<evidence type="ECO:0000256" key="5">
    <source>
        <dbReference type="ARBA" id="ARBA00022840"/>
    </source>
</evidence>
<keyword evidence="1 6" id="KW-0597">Phosphoprotein</keyword>
<dbReference type="GO" id="GO:0005524">
    <property type="term" value="F:ATP binding"/>
    <property type="evidence" value="ECO:0007669"/>
    <property type="project" value="UniProtKB-KW"/>
</dbReference>
<evidence type="ECO:0000256" key="4">
    <source>
        <dbReference type="ARBA" id="ARBA00022777"/>
    </source>
</evidence>
<gene>
    <name evidence="12" type="primary">ppk1</name>
    <name evidence="6" type="synonym">ppk</name>
    <name evidence="12" type="ORF">H8709_05710</name>
</gene>
<comment type="similarity">
    <text evidence="6 7">Belongs to the polyphosphate kinase 1 (PPK1) family.</text>
</comment>
<evidence type="ECO:0000259" key="9">
    <source>
        <dbReference type="Pfam" id="PF13089"/>
    </source>
</evidence>
<dbReference type="CDD" id="cd09166">
    <property type="entry name" value="PLDc_PPK1_C1_unchar"/>
    <property type="match status" value="1"/>
</dbReference>
<feature type="active site" description="Phosphohistidine intermediate" evidence="6">
    <location>
        <position position="439"/>
    </location>
</feature>
<dbReference type="GO" id="GO:0008976">
    <property type="term" value="F:polyphosphate kinase activity"/>
    <property type="evidence" value="ECO:0007669"/>
    <property type="project" value="UniProtKB-UniRule"/>
</dbReference>
<feature type="domain" description="Polyphosphate kinase C-terminal" evidence="11">
    <location>
        <begin position="336"/>
        <end position="496"/>
    </location>
</feature>
<dbReference type="SUPFAM" id="SSF140356">
    <property type="entry name" value="PPK N-terminal domain-like"/>
    <property type="match status" value="1"/>
</dbReference>
<dbReference type="CDD" id="cd09169">
    <property type="entry name" value="PLDc_PPK1_C2_unchar"/>
    <property type="match status" value="1"/>
</dbReference>
<dbReference type="PANTHER" id="PTHR30218">
    <property type="entry name" value="POLYPHOSPHATE KINASE"/>
    <property type="match status" value="1"/>
</dbReference>
<comment type="PTM">
    <text evidence="6 7">An intermediate of this reaction is the autophosphorylated ppk in which a phosphate is covalently linked to a histidine residue through a N-P bond.</text>
</comment>
<keyword evidence="5 6" id="KW-0067">ATP-binding</keyword>
<keyword evidence="3 6" id="KW-0547">Nucleotide-binding</keyword>
<dbReference type="EMBL" id="JACRTC010000003">
    <property type="protein sequence ID" value="MBC8570322.1"/>
    <property type="molecule type" value="Genomic_DNA"/>
</dbReference>
<keyword evidence="4 6" id="KW-0418">Kinase</keyword>
<comment type="cofactor">
    <cofactor evidence="6">
        <name>Mg(2+)</name>
        <dbReference type="ChEBI" id="CHEBI:18420"/>
    </cofactor>
</comment>
<dbReference type="InterPro" id="IPR024953">
    <property type="entry name" value="PP_kinase_middle"/>
</dbReference>
<organism evidence="12 13">
    <name type="scientific">Zongyangia hominis</name>
    <dbReference type="NCBI Taxonomy" id="2763677"/>
    <lineage>
        <taxon>Bacteria</taxon>
        <taxon>Bacillati</taxon>
        <taxon>Bacillota</taxon>
        <taxon>Clostridia</taxon>
        <taxon>Eubacteriales</taxon>
        <taxon>Oscillospiraceae</taxon>
        <taxon>Zongyangia</taxon>
    </lineage>
</organism>
<feature type="binding site" evidence="6">
    <location>
        <position position="568"/>
    </location>
    <ligand>
        <name>ATP</name>
        <dbReference type="ChEBI" id="CHEBI:30616"/>
    </ligand>
</feature>
<feature type="binding site" evidence="6">
    <location>
        <position position="409"/>
    </location>
    <ligand>
        <name>Mg(2+)</name>
        <dbReference type="ChEBI" id="CHEBI:18420"/>
    </ligand>
</feature>